<gene>
    <name evidence="2" type="ORF">SRED_002926</name>
</gene>
<accession>A0ABX5UFB5</accession>
<reference evidence="2 3" key="1">
    <citation type="submission" date="2018-05" db="EMBL/GenBank/DDBJ databases">
        <title>Compelete Genome Sequence of Spiroplasma melliferum.</title>
        <authorList>
            <person name="Davis R.E."/>
            <person name="Shao J.Y."/>
            <person name="Zhao Y."/>
            <person name="Gasparich G.E."/>
        </authorList>
    </citation>
    <scope>NUCLEOTIDE SEQUENCE [LARGE SCALE GENOMIC DNA]</scope>
    <source>
        <strain evidence="2 3">AS576</strain>
    </source>
</reference>
<evidence type="ECO:0000256" key="1">
    <source>
        <dbReference type="SAM" id="Phobius"/>
    </source>
</evidence>
<organism evidence="2 3">
    <name type="scientific">Spiroplasma melliferum</name>
    <dbReference type="NCBI Taxonomy" id="2134"/>
    <lineage>
        <taxon>Bacteria</taxon>
        <taxon>Bacillati</taxon>
        <taxon>Mycoplasmatota</taxon>
        <taxon>Mollicutes</taxon>
        <taxon>Entomoplasmatales</taxon>
        <taxon>Spiroplasmataceae</taxon>
        <taxon>Spiroplasma</taxon>
    </lineage>
</organism>
<protein>
    <submittedName>
        <fullName evidence="2">Spiroplasmavirus-related protein</fullName>
    </submittedName>
</protein>
<dbReference type="Proteomes" id="UP000298715">
    <property type="component" value="Chromosome"/>
</dbReference>
<sequence>MQLDRKETKKMKKIFIIYFYVIFLLFSLISPFVFITSNLDNFNKINSNFLYLENLKSNDIFKDLSYKETNKYDFQSTLMLRQDYFMQGLDPSNYAFSFGFQYFSPLTSVSADKNDSNYWFNVVSVKNIDFNLSLYNKDEISSLKIINDNSGFNFNLNFRYGDINYKFLAKNIKILKYFFIPYFSNQSYRHFDLDFLMFNFNYKSLINLQILNELNVDFFINNIKQEEININDFYKMFDNFFLKH</sequence>
<name>A0ABX5UFB5_SPIME</name>
<keyword evidence="1" id="KW-1133">Transmembrane helix</keyword>
<feature type="transmembrane region" description="Helical" evidence="1">
    <location>
        <begin position="15"/>
        <end position="35"/>
    </location>
</feature>
<proteinExistence type="predicted"/>
<evidence type="ECO:0000313" key="2">
    <source>
        <dbReference type="EMBL" id="QCO24429.1"/>
    </source>
</evidence>
<keyword evidence="1" id="KW-0812">Transmembrane</keyword>
<keyword evidence="3" id="KW-1185">Reference proteome</keyword>
<evidence type="ECO:0000313" key="3">
    <source>
        <dbReference type="Proteomes" id="UP000298715"/>
    </source>
</evidence>
<keyword evidence="1" id="KW-0472">Membrane</keyword>
<dbReference type="EMBL" id="CP029202">
    <property type="protein sequence ID" value="QCO24429.1"/>
    <property type="molecule type" value="Genomic_DNA"/>
</dbReference>